<evidence type="ECO:0000313" key="1">
    <source>
        <dbReference type="EMBL" id="OMJ30053.1"/>
    </source>
</evidence>
<gene>
    <name evidence="1" type="ORF">AYI69_g418</name>
</gene>
<keyword evidence="2" id="KW-1185">Reference proteome</keyword>
<protein>
    <submittedName>
        <fullName evidence="1">Uncharacterized protein</fullName>
    </submittedName>
</protein>
<comment type="caution">
    <text evidence="1">The sequence shown here is derived from an EMBL/GenBank/DDBJ whole genome shotgun (WGS) entry which is preliminary data.</text>
</comment>
<organism evidence="1 2">
    <name type="scientific">Smittium culicis</name>
    <dbReference type="NCBI Taxonomy" id="133412"/>
    <lineage>
        <taxon>Eukaryota</taxon>
        <taxon>Fungi</taxon>
        <taxon>Fungi incertae sedis</taxon>
        <taxon>Zoopagomycota</taxon>
        <taxon>Kickxellomycotina</taxon>
        <taxon>Harpellomycetes</taxon>
        <taxon>Harpellales</taxon>
        <taxon>Legeriomycetaceae</taxon>
        <taxon>Smittium</taxon>
    </lineage>
</organism>
<dbReference type="Proteomes" id="UP000187429">
    <property type="component" value="Unassembled WGS sequence"/>
</dbReference>
<dbReference type="AlphaFoldDB" id="A0A1R1YT35"/>
<dbReference type="EMBL" id="LSSM01000092">
    <property type="protein sequence ID" value="OMJ30053.1"/>
    <property type="molecule type" value="Genomic_DNA"/>
</dbReference>
<name>A0A1R1YT35_9FUNG</name>
<sequence>MEFSISTRAGFDNPLSRLLKCSTLGIPNRGYKFVKFIGCSISGFNNTGYHGCESQFGVTMTILSYFKIALCKTGSIVRGGENAYATDFVQE</sequence>
<accession>A0A1R1YT35</accession>
<proteinExistence type="predicted"/>
<evidence type="ECO:0000313" key="2">
    <source>
        <dbReference type="Proteomes" id="UP000187429"/>
    </source>
</evidence>
<reference evidence="2" key="1">
    <citation type="submission" date="2017-01" db="EMBL/GenBank/DDBJ databases">
        <authorList>
            <person name="Wang Y."/>
            <person name="White M."/>
            <person name="Kvist S."/>
            <person name="Moncalvo J.-M."/>
        </authorList>
    </citation>
    <scope>NUCLEOTIDE SEQUENCE [LARGE SCALE GENOMIC DNA]</scope>
    <source>
        <strain evidence="2">ID-206-W2</strain>
    </source>
</reference>